<dbReference type="CDD" id="cd11296">
    <property type="entry name" value="O-FucT_like"/>
    <property type="match status" value="1"/>
</dbReference>
<reference evidence="3" key="2">
    <citation type="submission" date="2015-01" db="EMBL/GenBank/DDBJ databases">
        <title>Evolutionary Origins and Diversification of the Mycorrhizal Mutualists.</title>
        <authorList>
            <consortium name="DOE Joint Genome Institute"/>
            <consortium name="Mycorrhizal Genomics Consortium"/>
            <person name="Kohler A."/>
            <person name="Kuo A."/>
            <person name="Nagy L.G."/>
            <person name="Floudas D."/>
            <person name="Copeland A."/>
            <person name="Barry K.W."/>
            <person name="Cichocki N."/>
            <person name="Veneault-Fourrey C."/>
            <person name="LaButti K."/>
            <person name="Lindquist E.A."/>
            <person name="Lipzen A."/>
            <person name="Lundell T."/>
            <person name="Morin E."/>
            <person name="Murat C."/>
            <person name="Riley R."/>
            <person name="Ohm R."/>
            <person name="Sun H."/>
            <person name="Tunlid A."/>
            <person name="Henrissat B."/>
            <person name="Grigoriev I.V."/>
            <person name="Hibbett D.S."/>
            <person name="Martin F."/>
        </authorList>
    </citation>
    <scope>NUCLEOTIDE SEQUENCE [LARGE SCALE GENOMIC DNA]</scope>
    <source>
        <strain evidence="3">MUT 4182</strain>
    </source>
</reference>
<keyword evidence="3" id="KW-1185">Reference proteome</keyword>
<feature type="compositionally biased region" description="Basic and acidic residues" evidence="1">
    <location>
        <begin position="15"/>
        <end position="29"/>
    </location>
</feature>
<evidence type="ECO:0000256" key="1">
    <source>
        <dbReference type="SAM" id="MobiDB-lite"/>
    </source>
</evidence>
<protein>
    <submittedName>
        <fullName evidence="2">Uncharacterized protein</fullName>
    </submittedName>
</protein>
<reference evidence="2 3" key="1">
    <citation type="submission" date="2014-04" db="EMBL/GenBank/DDBJ databases">
        <authorList>
            <consortium name="DOE Joint Genome Institute"/>
            <person name="Kuo A."/>
            <person name="Girlanda M."/>
            <person name="Perotto S."/>
            <person name="Kohler A."/>
            <person name="Nagy L.G."/>
            <person name="Floudas D."/>
            <person name="Copeland A."/>
            <person name="Barry K.W."/>
            <person name="Cichocki N."/>
            <person name="Veneault-Fourrey C."/>
            <person name="LaButti K."/>
            <person name="Lindquist E.A."/>
            <person name="Lipzen A."/>
            <person name="Lundell T."/>
            <person name="Morin E."/>
            <person name="Murat C."/>
            <person name="Sun H."/>
            <person name="Tunlid A."/>
            <person name="Henrissat B."/>
            <person name="Grigoriev I.V."/>
            <person name="Hibbett D.S."/>
            <person name="Martin F."/>
            <person name="Nordberg H.P."/>
            <person name="Cantor M.N."/>
            <person name="Hua S.X."/>
        </authorList>
    </citation>
    <scope>NUCLEOTIDE SEQUENCE [LARGE SCALE GENOMIC DNA]</scope>
    <source>
        <strain evidence="2 3">MUT 4182</strain>
    </source>
</reference>
<accession>A0A0C3KNE6</accession>
<feature type="region of interest" description="Disordered" evidence="1">
    <location>
        <begin position="1"/>
        <end position="40"/>
    </location>
</feature>
<evidence type="ECO:0000313" key="2">
    <source>
        <dbReference type="EMBL" id="KIO22843.1"/>
    </source>
</evidence>
<feature type="compositionally biased region" description="Low complexity" evidence="1">
    <location>
        <begin position="1"/>
        <end position="14"/>
    </location>
</feature>
<organism evidence="2 3">
    <name type="scientific">Tulasnella calospora MUT 4182</name>
    <dbReference type="NCBI Taxonomy" id="1051891"/>
    <lineage>
        <taxon>Eukaryota</taxon>
        <taxon>Fungi</taxon>
        <taxon>Dikarya</taxon>
        <taxon>Basidiomycota</taxon>
        <taxon>Agaricomycotina</taxon>
        <taxon>Agaricomycetes</taxon>
        <taxon>Cantharellales</taxon>
        <taxon>Tulasnellaceae</taxon>
        <taxon>Tulasnella</taxon>
    </lineage>
</organism>
<name>A0A0C3KNE6_9AGAM</name>
<dbReference type="HOGENOM" id="CLU_014826_0_0_1"/>
<proteinExistence type="predicted"/>
<sequence length="516" mass="58361">MAFSTYSSSSTKSRYTYERLPFHANDRRSPSPPPAKRSSRRARKLLTAFATTLAVVVTFRICIHELTGVPTYQDIKRYERRLPQHDLDLPFPEGRHGRYVKFVPYTGYGWNNELQDIIMVAQIALLADRGYAFQPYIWSTNPFTPVVAQLDLSFRSAQIPLNAFISGPISGNDRWEFEAGAQNGSMSSTASHPPPRSISYDWWEVVCPPERRVVVDVQQTCRELGIEWGAPVRDIIERWAQKLHAMNDTCVEVSGDRLFTFFDYGEKRLLSAWDILSTSPVLKQLTWSPLVNTILYQNLPLLQSPSPSVTHHDVIATTLKGLLAVHIRRGDFYKHCLDRFKYNSEYNGWNSFPDYPDVFDPPPAQQSATSGITASPRADSYTRHCYPSLDQIVDRINLVRDEWYQQTGQTLDRVYVMTNAKSGFLDALRRRLTTASESGSWKAVVTTRDLSVPSHSMEVVVAADMLIGEKAEVFVGNGFSSLSSNINLIRRSIGQPATSSRFWHSDHVPPANSTSP</sequence>
<dbReference type="OrthoDB" id="2559662at2759"/>
<gene>
    <name evidence="2" type="ORF">M407DRAFT_215790</name>
</gene>
<dbReference type="Gene3D" id="3.40.50.11350">
    <property type="match status" value="1"/>
</dbReference>
<dbReference type="AlphaFoldDB" id="A0A0C3KNE6"/>
<dbReference type="EMBL" id="KN823099">
    <property type="protein sequence ID" value="KIO22843.1"/>
    <property type="molecule type" value="Genomic_DNA"/>
</dbReference>
<evidence type="ECO:0000313" key="3">
    <source>
        <dbReference type="Proteomes" id="UP000054248"/>
    </source>
</evidence>
<dbReference type="Proteomes" id="UP000054248">
    <property type="component" value="Unassembled WGS sequence"/>
</dbReference>
<dbReference type="STRING" id="1051891.A0A0C3KNE6"/>